<feature type="region of interest" description="Disordered" evidence="1">
    <location>
        <begin position="1"/>
        <end position="333"/>
    </location>
</feature>
<evidence type="ECO:0000313" key="3">
    <source>
        <dbReference type="Proteomes" id="UP000008062"/>
    </source>
</evidence>
<feature type="compositionally biased region" description="Basic and acidic residues" evidence="1">
    <location>
        <begin position="140"/>
        <end position="162"/>
    </location>
</feature>
<dbReference type="GeneID" id="13400197"/>
<dbReference type="Proteomes" id="UP000008062">
    <property type="component" value="Chromosome 4"/>
</dbReference>
<name>F9X906_ZYMTI</name>
<dbReference type="eggNOG" id="ENOG502QUCG">
    <property type="taxonomic scope" value="Eukaryota"/>
</dbReference>
<accession>F9X906</accession>
<protein>
    <submittedName>
        <fullName evidence="2">Uncharacterized protein</fullName>
    </submittedName>
</protein>
<feature type="compositionally biased region" description="Basic and acidic residues" evidence="1">
    <location>
        <begin position="1"/>
        <end position="19"/>
    </location>
</feature>
<organism evidence="2 3">
    <name type="scientific">Zymoseptoria tritici (strain CBS 115943 / IPO323)</name>
    <name type="common">Speckled leaf blotch fungus</name>
    <name type="synonym">Septoria tritici</name>
    <dbReference type="NCBI Taxonomy" id="336722"/>
    <lineage>
        <taxon>Eukaryota</taxon>
        <taxon>Fungi</taxon>
        <taxon>Dikarya</taxon>
        <taxon>Ascomycota</taxon>
        <taxon>Pezizomycotina</taxon>
        <taxon>Dothideomycetes</taxon>
        <taxon>Dothideomycetidae</taxon>
        <taxon>Mycosphaerellales</taxon>
        <taxon>Mycosphaerellaceae</taxon>
        <taxon>Zymoseptoria</taxon>
    </lineage>
</organism>
<gene>
    <name evidence="2" type="ORF">MYCGRDRAFT_109154</name>
</gene>
<feature type="compositionally biased region" description="Basic and acidic residues" evidence="1">
    <location>
        <begin position="58"/>
        <end position="67"/>
    </location>
</feature>
<dbReference type="HOGENOM" id="CLU_267073_0_0_1"/>
<evidence type="ECO:0000256" key="1">
    <source>
        <dbReference type="SAM" id="MobiDB-lite"/>
    </source>
</evidence>
<feature type="compositionally biased region" description="Basic and acidic residues" evidence="1">
    <location>
        <begin position="98"/>
        <end position="133"/>
    </location>
</feature>
<reference evidence="2 3" key="1">
    <citation type="journal article" date="2011" name="PLoS Genet.">
        <title>Finished genome of the fungal wheat pathogen Mycosphaerella graminicola reveals dispensome structure, chromosome plasticity, and stealth pathogenesis.</title>
        <authorList>
            <person name="Goodwin S.B."/>
            <person name="Ben M'barek S."/>
            <person name="Dhillon B."/>
            <person name="Wittenberg A.H.J."/>
            <person name="Crane C.F."/>
            <person name="Hane J.K."/>
            <person name="Foster A.J."/>
            <person name="Van der Lee T.A.J."/>
            <person name="Grimwood J."/>
            <person name="Aerts A."/>
            <person name="Antoniw J."/>
            <person name="Bailey A."/>
            <person name="Bluhm B."/>
            <person name="Bowler J."/>
            <person name="Bristow J."/>
            <person name="van der Burgt A."/>
            <person name="Canto-Canche B."/>
            <person name="Churchill A.C.L."/>
            <person name="Conde-Ferraez L."/>
            <person name="Cools H.J."/>
            <person name="Coutinho P.M."/>
            <person name="Csukai M."/>
            <person name="Dehal P."/>
            <person name="De Wit P."/>
            <person name="Donzelli B."/>
            <person name="van de Geest H.C."/>
            <person name="van Ham R.C.H.J."/>
            <person name="Hammond-Kosack K.E."/>
            <person name="Henrissat B."/>
            <person name="Kilian A."/>
            <person name="Kobayashi A.K."/>
            <person name="Koopmann E."/>
            <person name="Kourmpetis Y."/>
            <person name="Kuzniar A."/>
            <person name="Lindquist E."/>
            <person name="Lombard V."/>
            <person name="Maliepaard C."/>
            <person name="Martins N."/>
            <person name="Mehrabi R."/>
            <person name="Nap J.P.H."/>
            <person name="Ponomarenko A."/>
            <person name="Rudd J.J."/>
            <person name="Salamov A."/>
            <person name="Schmutz J."/>
            <person name="Schouten H.J."/>
            <person name="Shapiro H."/>
            <person name="Stergiopoulos I."/>
            <person name="Torriani S.F.F."/>
            <person name="Tu H."/>
            <person name="de Vries R.P."/>
            <person name="Waalwijk C."/>
            <person name="Ware S.B."/>
            <person name="Wiebenga A."/>
            <person name="Zwiers L.-H."/>
            <person name="Oliver R.P."/>
            <person name="Grigoriev I.V."/>
            <person name="Kema G.H.J."/>
        </authorList>
    </citation>
    <scope>NUCLEOTIDE SEQUENCE [LARGE SCALE GENOMIC DNA]</scope>
    <source>
        <strain evidence="3">CBS 115943 / IPO323</strain>
    </source>
</reference>
<dbReference type="InParanoid" id="F9X906"/>
<dbReference type="KEGG" id="ztr:MYCGRDRAFT_109154"/>
<dbReference type="OrthoDB" id="2922289at2759"/>
<keyword evidence="3" id="KW-1185">Reference proteome</keyword>
<evidence type="ECO:0000313" key="2">
    <source>
        <dbReference type="EMBL" id="EGP88354.1"/>
    </source>
</evidence>
<dbReference type="OMA" id="IENTHIT"/>
<feature type="compositionally biased region" description="Basic and acidic residues" evidence="1">
    <location>
        <begin position="236"/>
        <end position="247"/>
    </location>
</feature>
<dbReference type="PANTHER" id="PTHR40788">
    <property type="entry name" value="CLR5 DOMAIN-CONTAINING PROTEIN-RELATED"/>
    <property type="match status" value="1"/>
</dbReference>
<dbReference type="AlphaFoldDB" id="F9X906"/>
<sequence length="1237" mass="142810">MAHHHDDDDRQPRTRHNDSHQSIPPPPYPNGSSDNHGAKEPPVDLPPPPMGEALKPALRREGSRSRVPDLAPQFPDEASYLGSNAPDLERKNRPKDRRFREMRDGYESEEGEEHRKRGPKEKMERRPTDDDYSSRGPPPRRRDRDPRDRERDRERERDDPRDNPPYPPSDAGRRSDGGRRRGGGYDDEEPPPPPRSSRRNRDPYYDDEDSRPPPRRRSGRPPPDVEYGSEPIPARRNTERRPRRRDDYSDEEEDDYRPRRRRPRSLEDDRRRPPPRRDDYRRDDDYDDDRRRGDRDRRRYDDDYDDRYDRRGGSRDRDRDRDRRREEEPKKEMKLGKYDIGPLVQQGQKHYAMFAPIVAPMVLSLLKNKIGGNGGSGGALAGLLGGGGDNNSGGGNSGGRKITATRTWDAGGCDTASAVIVTVKSSEHGDAAIHFDTETREAAQRFSFAIFRDWTQLNAIIKRFEGTLQKRWMKKNVKQRRDVLLKAWPDISTTHRPDFANFRESKKQISRARTMRSEAFLWPYINLEDLVQRHLLLLFLNSRGRTLPDIHRAADFDRAHVGFGFDDDVLSLGIGDQDFCCASHFLEDNPIEELCMVVQSRCSPAKYATVVDPDKLRLVKKLKFKHIRPATEGLVTLEIQHGIYRFLLACAKLILHDVEPAMLFLAPHQPEPDMPVPRTTEWENVTTHALEASYKNPQKLNLERLKMLVGGRRSAAEDHVYSLKEDPGYFINHVREWREHSDRFDRGKDACFCFSCAKDVAPRAVQDAFTALLVWDDIYRKLEFMDPMDVQMGRANEDKVRLADEDAHKWTAMSCIVKTLVIIETSILKDGIPNSPRLRNISNIFLDKEGVKDWAIASIKASDGQQRVHNLFQSIFDEYMCGLHRLQKLVEEVQYMLDNDDDATQYLDSWIVEHFSDLALLCELIKAILSLQPWYDTVGAMEWNERLTRQGQRMNKVDTTLGKLVTGIPTISPQTTRRFCDPSDSDFEYPADKARTKANVEKMRRAEKSLDDFWGHIEGEIKEEVGLDLQKIMRIRAFEPRTIYRTPPWQEPETPTRKTPTKILGEVDPNVNVYRAYDSPTRSKFTPTPAKEKVKTRGVIAGAHHPRTVADDAAPVEPEEVATPKVKIKQKAFNVFCSLLPTTMSANQPCREIAWDDFLSAMDAIGLKPEKLYGSVWHFQPCAEEFRKVHVTRSISFHEPKEVRRGNKIPRPMVRTFGRRLKHAYGWTDAESMFEVE</sequence>
<dbReference type="EMBL" id="CM001199">
    <property type="protein sequence ID" value="EGP88354.1"/>
    <property type="molecule type" value="Genomic_DNA"/>
</dbReference>
<dbReference type="RefSeq" id="XP_003853378.1">
    <property type="nucleotide sequence ID" value="XM_003853330.1"/>
</dbReference>
<dbReference type="PANTHER" id="PTHR40788:SF2">
    <property type="entry name" value="CLR5 DOMAIN-CONTAINING PROTEIN"/>
    <property type="match status" value="1"/>
</dbReference>
<feature type="compositionally biased region" description="Basic and acidic residues" evidence="1">
    <location>
        <begin position="264"/>
        <end position="333"/>
    </location>
</feature>
<proteinExistence type="predicted"/>